<accession>A0A0V0H9Q3</accession>
<dbReference type="EMBL" id="GEDG01022856">
    <property type="protein sequence ID" value="JAP17180.1"/>
    <property type="molecule type" value="Transcribed_RNA"/>
</dbReference>
<name>A0A0V0H9Q3_SOLCH</name>
<organism evidence="1">
    <name type="scientific">Solanum chacoense</name>
    <name type="common">Chaco potato</name>
    <dbReference type="NCBI Taxonomy" id="4108"/>
    <lineage>
        <taxon>Eukaryota</taxon>
        <taxon>Viridiplantae</taxon>
        <taxon>Streptophyta</taxon>
        <taxon>Embryophyta</taxon>
        <taxon>Tracheophyta</taxon>
        <taxon>Spermatophyta</taxon>
        <taxon>Magnoliopsida</taxon>
        <taxon>eudicotyledons</taxon>
        <taxon>Gunneridae</taxon>
        <taxon>Pentapetalae</taxon>
        <taxon>asterids</taxon>
        <taxon>lamiids</taxon>
        <taxon>Solanales</taxon>
        <taxon>Solanaceae</taxon>
        <taxon>Solanoideae</taxon>
        <taxon>Solaneae</taxon>
        <taxon>Solanum</taxon>
    </lineage>
</organism>
<sequence length="64" mass="7020">YKFERKRAGPPQPLALLGLGWVGLSIFRPYQMKGRPVLALQIPWPVRLGPSGAGLALFDSSTEN</sequence>
<reference evidence="1" key="1">
    <citation type="submission" date="2015-12" db="EMBL/GenBank/DDBJ databases">
        <title>Gene expression during late stages of embryo sac development: a critical building block for successful pollen-pistil interactions.</title>
        <authorList>
            <person name="Liu Y."/>
            <person name="Joly V."/>
            <person name="Sabar M."/>
            <person name="Matton D.P."/>
        </authorList>
    </citation>
    <scope>NUCLEOTIDE SEQUENCE</scope>
</reference>
<feature type="non-terminal residue" evidence="1">
    <location>
        <position position="1"/>
    </location>
</feature>
<evidence type="ECO:0000313" key="1">
    <source>
        <dbReference type="EMBL" id="JAP17180.1"/>
    </source>
</evidence>
<proteinExistence type="predicted"/>
<protein>
    <submittedName>
        <fullName evidence="1">Putative ovule protein</fullName>
    </submittedName>
</protein>
<dbReference type="AlphaFoldDB" id="A0A0V0H9Q3"/>